<dbReference type="AlphaFoldDB" id="A0A9Q9EJX4"/>
<proteinExistence type="predicted"/>
<feature type="transmembrane region" description="Helical" evidence="6">
    <location>
        <begin position="587"/>
        <end position="606"/>
    </location>
</feature>
<dbReference type="Gene3D" id="1.20.1740.10">
    <property type="entry name" value="Amino acid/polyamine transporter I"/>
    <property type="match status" value="1"/>
</dbReference>
<keyword evidence="2 6" id="KW-0812">Transmembrane</keyword>
<sequence>MAMNGHMNGHLQAGPGVPRNEDQGSSVGTRRSQQDTIDEREQWPGHFVSTDDDISEHVDNSRPDPRVKQIRNLSTLDVASLIANKMIGARKYVGDAMRQSLIMVVSGTGIFTGPSTVLQLTLNKNVAIGLWTLGLIYTLLSMMLYIEYARKLPFTGGELVYMDDAMPKPRLLAYTLYAFYFVFLYTSTANCMNFARFVLAAANTSYFSRDGLDKNQRLVRFMAVVAITSICILLYVSNTKSKLVNQATAGAKILLLLGAIFAGAAYIGKEQSAGRLSGSSEQWSMTATTGAVRWPLALITVLFSYHGWENATLVAGEVDSFKVLRRGFLLAVFGVGALYIAMAILVCAAFDWQNGGSENDVPIVPLALYFGGSQDSDGTMRGRGAIAAAMLISMSAFGSILSVSYTCVRVKQSIGWANILPWSQVWRRQGPIQPDYGWQVNKDNVRELTYTFSERPFNRPGTPEGGIILHWLTTVLYICGTAGYARLTNAITFANQILVFGHFWAEAAVAFLFIGIGSWGFSPGPVTYFPAWNWHSTSKGDSQSGHPPKWLRPAAAPWAGPLLLGSSVFVASFVVIGAACADSRGRILLYVVLGIIGGGLAYWWGFVRYASAHKVYQFFGFRLKKQVHGIDDKDDPLRVCDWCDLLNAQHRHPTESYEFYNTIQLESKNLGPRLLYTFFDGTNQDSAVQIWHDLWQKLWSCFGPRQRTSQSIALQSTS</sequence>
<feature type="transmembrane region" description="Helical" evidence="6">
    <location>
        <begin position="171"/>
        <end position="188"/>
    </location>
</feature>
<feature type="compositionally biased region" description="Basic and acidic residues" evidence="5">
    <location>
        <begin position="55"/>
        <end position="65"/>
    </location>
</feature>
<feature type="transmembrane region" description="Helical" evidence="6">
    <location>
        <begin position="128"/>
        <end position="146"/>
    </location>
</feature>
<feature type="transmembrane region" description="Helical" evidence="6">
    <location>
        <begin position="219"/>
        <end position="237"/>
    </location>
</feature>
<feature type="transmembrane region" description="Helical" evidence="6">
    <location>
        <begin position="385"/>
        <end position="405"/>
    </location>
</feature>
<feature type="transmembrane region" description="Helical" evidence="6">
    <location>
        <begin position="497"/>
        <end position="521"/>
    </location>
</feature>
<dbReference type="GO" id="GO:0016020">
    <property type="term" value="C:membrane"/>
    <property type="evidence" value="ECO:0007669"/>
    <property type="project" value="UniProtKB-SubCell"/>
</dbReference>
<protein>
    <submittedName>
        <fullName evidence="7">Amino acid/polyamine transporter I</fullName>
    </submittedName>
</protein>
<dbReference type="PANTHER" id="PTHR11785">
    <property type="entry name" value="AMINO ACID TRANSPORTER"/>
    <property type="match status" value="1"/>
</dbReference>
<evidence type="ECO:0000313" key="7">
    <source>
        <dbReference type="EMBL" id="USW54211.1"/>
    </source>
</evidence>
<comment type="subcellular location">
    <subcellularLocation>
        <location evidence="1">Membrane</location>
        <topology evidence="1">Multi-pass membrane protein</topology>
    </subcellularLocation>
</comment>
<evidence type="ECO:0000256" key="3">
    <source>
        <dbReference type="ARBA" id="ARBA00022989"/>
    </source>
</evidence>
<feature type="transmembrane region" description="Helical" evidence="6">
    <location>
        <begin position="100"/>
        <end position="122"/>
    </location>
</feature>
<dbReference type="Proteomes" id="UP001056384">
    <property type="component" value="Chromosome 6"/>
</dbReference>
<feature type="compositionally biased region" description="Polar residues" evidence="5">
    <location>
        <begin position="23"/>
        <end position="35"/>
    </location>
</feature>
<evidence type="ECO:0000256" key="1">
    <source>
        <dbReference type="ARBA" id="ARBA00004141"/>
    </source>
</evidence>
<dbReference type="Pfam" id="PF13520">
    <property type="entry name" value="AA_permease_2"/>
    <property type="match status" value="1"/>
</dbReference>
<dbReference type="InterPro" id="IPR050598">
    <property type="entry name" value="AminoAcid_Transporter"/>
</dbReference>
<dbReference type="EMBL" id="CP099423">
    <property type="protein sequence ID" value="USW54211.1"/>
    <property type="molecule type" value="Genomic_DNA"/>
</dbReference>
<keyword evidence="4 6" id="KW-0472">Membrane</keyword>
<gene>
    <name evidence="7" type="ORF">Slin15195_G075300</name>
</gene>
<feature type="transmembrane region" description="Helical" evidence="6">
    <location>
        <begin position="328"/>
        <end position="350"/>
    </location>
</feature>
<evidence type="ECO:0000256" key="6">
    <source>
        <dbReference type="SAM" id="Phobius"/>
    </source>
</evidence>
<keyword evidence="8" id="KW-1185">Reference proteome</keyword>
<feature type="region of interest" description="Disordered" evidence="5">
    <location>
        <begin position="1"/>
        <end position="65"/>
    </location>
</feature>
<name>A0A9Q9EJX4_9PEZI</name>
<evidence type="ECO:0000256" key="4">
    <source>
        <dbReference type="ARBA" id="ARBA00023136"/>
    </source>
</evidence>
<feature type="transmembrane region" description="Helical" evidence="6">
    <location>
        <begin position="249"/>
        <end position="269"/>
    </location>
</feature>
<accession>A0A9Q9EJX4</accession>
<evidence type="ECO:0000313" key="8">
    <source>
        <dbReference type="Proteomes" id="UP001056384"/>
    </source>
</evidence>
<organism evidence="7 8">
    <name type="scientific">Septoria linicola</name>
    <dbReference type="NCBI Taxonomy" id="215465"/>
    <lineage>
        <taxon>Eukaryota</taxon>
        <taxon>Fungi</taxon>
        <taxon>Dikarya</taxon>
        <taxon>Ascomycota</taxon>
        <taxon>Pezizomycotina</taxon>
        <taxon>Dothideomycetes</taxon>
        <taxon>Dothideomycetidae</taxon>
        <taxon>Mycosphaerellales</taxon>
        <taxon>Mycosphaerellaceae</taxon>
        <taxon>Septoria</taxon>
    </lineage>
</organism>
<evidence type="ECO:0000256" key="5">
    <source>
        <dbReference type="SAM" id="MobiDB-lite"/>
    </source>
</evidence>
<feature type="transmembrane region" description="Helical" evidence="6">
    <location>
        <begin position="290"/>
        <end position="308"/>
    </location>
</feature>
<evidence type="ECO:0000256" key="2">
    <source>
        <dbReference type="ARBA" id="ARBA00022692"/>
    </source>
</evidence>
<feature type="transmembrane region" description="Helical" evidence="6">
    <location>
        <begin position="558"/>
        <end position="580"/>
    </location>
</feature>
<dbReference type="GO" id="GO:0015179">
    <property type="term" value="F:L-amino acid transmembrane transporter activity"/>
    <property type="evidence" value="ECO:0007669"/>
    <property type="project" value="TreeGrafter"/>
</dbReference>
<dbReference type="PANTHER" id="PTHR11785:SF382">
    <property type="entry name" value="LOW-AFFINITY METHIONINE PERMEASE"/>
    <property type="match status" value="1"/>
</dbReference>
<reference evidence="7" key="1">
    <citation type="submission" date="2022-06" db="EMBL/GenBank/DDBJ databases">
        <title>Complete genome sequences of two strains of the flax pathogen Septoria linicola.</title>
        <authorList>
            <person name="Lapalu N."/>
            <person name="Simon A."/>
            <person name="Demenou B."/>
            <person name="Paumier D."/>
            <person name="Guillot M.-P."/>
            <person name="Gout L."/>
            <person name="Valade R."/>
        </authorList>
    </citation>
    <scope>NUCLEOTIDE SEQUENCE</scope>
    <source>
        <strain evidence="7">SE15195</strain>
    </source>
</reference>
<keyword evidence="3 6" id="KW-1133">Transmembrane helix</keyword>
<dbReference type="InterPro" id="IPR002293">
    <property type="entry name" value="AA/rel_permease1"/>
</dbReference>